<gene>
    <name evidence="3" type="ORF">E2562_031125</name>
</gene>
<evidence type="ECO:0000313" key="4">
    <source>
        <dbReference type="Proteomes" id="UP000479710"/>
    </source>
</evidence>
<sequence>MPAAACCATPGGAPVGVIQRSGQPLDVLGSAADEVLAVLHNDKIKSPDNREEIEKLLDPISDQMFHQLVSIGKLVTDFHDAAAGDSASALDENIGVSVEFEENEDDEESDSDQ</sequence>
<dbReference type="EMBL" id="SPHZ02000006">
    <property type="protein sequence ID" value="KAF0914662.1"/>
    <property type="molecule type" value="Genomic_DNA"/>
</dbReference>
<keyword evidence="4" id="KW-1185">Reference proteome</keyword>
<protein>
    <recommendedName>
        <fullName evidence="2">Pre-mRNA-splicing helicase BRR2-like plug domain-containing protein</fullName>
    </recommendedName>
</protein>
<dbReference type="Proteomes" id="UP000479710">
    <property type="component" value="Unassembled WGS sequence"/>
</dbReference>
<feature type="region of interest" description="Disordered" evidence="1">
    <location>
        <begin position="90"/>
        <end position="113"/>
    </location>
</feature>
<organism evidence="3 4">
    <name type="scientific">Oryza meyeriana var. granulata</name>
    <dbReference type="NCBI Taxonomy" id="110450"/>
    <lineage>
        <taxon>Eukaryota</taxon>
        <taxon>Viridiplantae</taxon>
        <taxon>Streptophyta</taxon>
        <taxon>Embryophyta</taxon>
        <taxon>Tracheophyta</taxon>
        <taxon>Spermatophyta</taxon>
        <taxon>Magnoliopsida</taxon>
        <taxon>Liliopsida</taxon>
        <taxon>Poales</taxon>
        <taxon>Poaceae</taxon>
        <taxon>BOP clade</taxon>
        <taxon>Oryzoideae</taxon>
        <taxon>Oryzeae</taxon>
        <taxon>Oryzinae</taxon>
        <taxon>Oryza</taxon>
        <taxon>Oryza meyeriana</taxon>
    </lineage>
</organism>
<dbReference type="OrthoDB" id="1427759at2759"/>
<name>A0A6G1DR18_9ORYZ</name>
<evidence type="ECO:0000313" key="3">
    <source>
        <dbReference type="EMBL" id="KAF0914662.1"/>
    </source>
</evidence>
<evidence type="ECO:0000256" key="1">
    <source>
        <dbReference type="SAM" id="MobiDB-lite"/>
    </source>
</evidence>
<feature type="non-terminal residue" evidence="3">
    <location>
        <position position="113"/>
    </location>
</feature>
<feature type="domain" description="Pre-mRNA-splicing helicase BRR2-like plug" evidence="2">
    <location>
        <begin position="24"/>
        <end position="71"/>
    </location>
</feature>
<proteinExistence type="predicted"/>
<dbReference type="Pfam" id="PF21188">
    <property type="entry name" value="BRR2_plug"/>
    <property type="match status" value="1"/>
</dbReference>
<accession>A0A6G1DR18</accession>
<feature type="compositionally biased region" description="Acidic residues" evidence="1">
    <location>
        <begin position="99"/>
        <end position="113"/>
    </location>
</feature>
<evidence type="ECO:0000259" key="2">
    <source>
        <dbReference type="Pfam" id="PF21188"/>
    </source>
</evidence>
<dbReference type="AlphaFoldDB" id="A0A6G1DR18"/>
<reference evidence="3 4" key="1">
    <citation type="submission" date="2019-11" db="EMBL/GenBank/DDBJ databases">
        <title>Whole genome sequence of Oryza granulata.</title>
        <authorList>
            <person name="Li W."/>
        </authorList>
    </citation>
    <scope>NUCLEOTIDE SEQUENCE [LARGE SCALE GENOMIC DNA]</scope>
    <source>
        <strain evidence="4">cv. Menghai</strain>
        <tissue evidence="3">Leaf</tissue>
    </source>
</reference>
<comment type="caution">
    <text evidence="3">The sequence shown here is derived from an EMBL/GenBank/DDBJ whole genome shotgun (WGS) entry which is preliminary data.</text>
</comment>
<dbReference type="InterPro" id="IPR048863">
    <property type="entry name" value="BRR2_plug"/>
</dbReference>